<dbReference type="InterPro" id="IPR012337">
    <property type="entry name" value="RNaseH-like_sf"/>
</dbReference>
<dbReference type="InterPro" id="IPR036397">
    <property type="entry name" value="RNaseH_sf"/>
</dbReference>
<dbReference type="InterPro" id="IPR051917">
    <property type="entry name" value="Transposase-Integrase"/>
</dbReference>
<dbReference type="PANTHER" id="PTHR10948:SF23">
    <property type="entry name" value="TRANSPOSASE INSI FOR INSERTION SEQUENCE ELEMENT IS30A-RELATED"/>
    <property type="match status" value="1"/>
</dbReference>
<evidence type="ECO:0000256" key="1">
    <source>
        <dbReference type="ARBA" id="ARBA00023172"/>
    </source>
</evidence>
<comment type="caution">
    <text evidence="3">The sequence shown here is derived from an EMBL/GenBank/DDBJ whole genome shotgun (WGS) entry which is preliminary data.</text>
</comment>
<gene>
    <name evidence="3" type="ORF">CLV38_1761</name>
</gene>
<name>A0A2T0VM12_9LACT</name>
<dbReference type="GO" id="GO:0032196">
    <property type="term" value="P:transposition"/>
    <property type="evidence" value="ECO:0007669"/>
    <property type="project" value="TreeGrafter"/>
</dbReference>
<evidence type="ECO:0000313" key="3">
    <source>
        <dbReference type="EMBL" id="PRY71228.1"/>
    </source>
</evidence>
<dbReference type="InterPro" id="IPR053392">
    <property type="entry name" value="Transposase_IS30-like"/>
</dbReference>
<keyword evidence="1" id="KW-0233">DNA recombination</keyword>
<dbReference type="GO" id="GO:0005829">
    <property type="term" value="C:cytosol"/>
    <property type="evidence" value="ECO:0007669"/>
    <property type="project" value="TreeGrafter"/>
</dbReference>
<evidence type="ECO:0000259" key="2">
    <source>
        <dbReference type="PROSITE" id="PS50994"/>
    </source>
</evidence>
<dbReference type="RefSeq" id="WP_106196526.1">
    <property type="nucleotide sequence ID" value="NZ_PVTO01000076.1"/>
</dbReference>
<organism evidence="3 4">
    <name type="scientific">Alkalibacterium olivapovliticus</name>
    <dbReference type="NCBI Taxonomy" id="99907"/>
    <lineage>
        <taxon>Bacteria</taxon>
        <taxon>Bacillati</taxon>
        <taxon>Bacillota</taxon>
        <taxon>Bacilli</taxon>
        <taxon>Lactobacillales</taxon>
        <taxon>Carnobacteriaceae</taxon>
        <taxon>Alkalibacterium</taxon>
    </lineage>
</organism>
<dbReference type="OrthoDB" id="2168138at2"/>
<accession>A0A2T0VM12</accession>
<dbReference type="InterPro" id="IPR001584">
    <property type="entry name" value="Integrase_cat-core"/>
</dbReference>
<feature type="domain" description="Integrase catalytic" evidence="2">
    <location>
        <begin position="186"/>
        <end position="352"/>
    </location>
</feature>
<dbReference type="SUPFAM" id="SSF53098">
    <property type="entry name" value="Ribonuclease H-like"/>
    <property type="match status" value="1"/>
</dbReference>
<keyword evidence="4" id="KW-1185">Reference proteome</keyword>
<proteinExistence type="predicted"/>
<dbReference type="PROSITE" id="PS50994">
    <property type="entry name" value="INTEGRASE"/>
    <property type="match status" value="1"/>
</dbReference>
<dbReference type="NCBIfam" id="NF033563">
    <property type="entry name" value="transpos_IS30"/>
    <property type="match status" value="1"/>
</dbReference>
<reference evidence="3 4" key="1">
    <citation type="submission" date="2018-03" db="EMBL/GenBank/DDBJ databases">
        <title>Genomic Encyclopedia of Archaeal and Bacterial Type Strains, Phase II (KMG-II): from individual species to whole genera.</title>
        <authorList>
            <person name="Goeker M."/>
        </authorList>
    </citation>
    <scope>NUCLEOTIDE SEQUENCE [LARGE SCALE GENOMIC DNA]</scope>
    <source>
        <strain evidence="3 4">DSM 13175</strain>
    </source>
</reference>
<dbReference type="GO" id="GO:0006310">
    <property type="term" value="P:DNA recombination"/>
    <property type="evidence" value="ECO:0007669"/>
    <property type="project" value="UniProtKB-KW"/>
</dbReference>
<evidence type="ECO:0000313" key="4">
    <source>
        <dbReference type="Proteomes" id="UP000238205"/>
    </source>
</evidence>
<dbReference type="GO" id="GO:0015074">
    <property type="term" value="P:DNA integration"/>
    <property type="evidence" value="ECO:0007669"/>
    <property type="project" value="InterPro"/>
</dbReference>
<dbReference type="InterPro" id="IPR025246">
    <property type="entry name" value="IS30-like_HTH"/>
</dbReference>
<dbReference type="Proteomes" id="UP000238205">
    <property type="component" value="Unassembled WGS sequence"/>
</dbReference>
<dbReference type="Gene3D" id="3.30.420.10">
    <property type="entry name" value="Ribonuclease H-like superfamily/Ribonuclease H"/>
    <property type="match status" value="1"/>
</dbReference>
<dbReference type="AlphaFoldDB" id="A0A2T0VM12"/>
<dbReference type="GO" id="GO:0003676">
    <property type="term" value="F:nucleic acid binding"/>
    <property type="evidence" value="ECO:0007669"/>
    <property type="project" value="InterPro"/>
</dbReference>
<dbReference type="Pfam" id="PF13936">
    <property type="entry name" value="HTH_38"/>
    <property type="match status" value="1"/>
</dbReference>
<protein>
    <submittedName>
        <fullName evidence="3">IS30 family transposase</fullName>
    </submittedName>
</protein>
<dbReference type="GO" id="GO:0004803">
    <property type="term" value="F:transposase activity"/>
    <property type="evidence" value="ECO:0007669"/>
    <property type="project" value="TreeGrafter"/>
</dbReference>
<dbReference type="PANTHER" id="PTHR10948">
    <property type="entry name" value="TRANSPOSASE"/>
    <property type="match status" value="1"/>
</dbReference>
<sequence>MTHSNDNTLARNGKHLSYSERSQIAILKTENYSNREVARALGRVPQTINNEIKRGTITQLKRQKQNGKVYDYYTTIYDPDAGQAAYDRHRLNSGRRPKWADTDAFIEWADDKILEEKWSPDVVVGFARTQDLFDPSIIPCTTTLYGWIDKGIMKTKNMDLLEKLSRKPKDSSYRSRINKRVLGKSIEQRPAEIDDRQTFGHWEIDTVVGNKVKTDSVLLTLVERQTRFEIILKIKGKDKESVDQAISQLQHRAGDTFSTVFKTITSDNGSEFAGLHDALKETLDVYFSHPYASWERGTSENQHKFIRRYIPKGKAISQYSETQCLRIQQWMNDYPRKILGYQTPHDCFANALRSLSQVA</sequence>
<dbReference type="EMBL" id="PVTO01000076">
    <property type="protein sequence ID" value="PRY71228.1"/>
    <property type="molecule type" value="Genomic_DNA"/>
</dbReference>
<dbReference type="Gene3D" id="1.10.10.60">
    <property type="entry name" value="Homeodomain-like"/>
    <property type="match status" value="1"/>
</dbReference>